<dbReference type="PANTHER" id="PTHR43340">
    <property type="entry name" value="HYPOXANTHINE-GUANINE PHOSPHORIBOSYLTRANSFERASE"/>
    <property type="match status" value="1"/>
</dbReference>
<dbReference type="NCBIfam" id="NF006605">
    <property type="entry name" value="PRK09162.1"/>
    <property type="match status" value="1"/>
</dbReference>
<feature type="domain" description="Phosphoribosyltransferase" evidence="1">
    <location>
        <begin position="22"/>
        <end position="147"/>
    </location>
</feature>
<dbReference type="InterPro" id="IPR050408">
    <property type="entry name" value="HGPRT"/>
</dbReference>
<evidence type="ECO:0000313" key="2">
    <source>
        <dbReference type="EMBL" id="QEA05582.1"/>
    </source>
</evidence>
<dbReference type="SUPFAM" id="SSF53271">
    <property type="entry name" value="PRTase-like"/>
    <property type="match status" value="1"/>
</dbReference>
<dbReference type="Gene3D" id="3.40.50.2020">
    <property type="match status" value="1"/>
</dbReference>
<dbReference type="CDD" id="cd06223">
    <property type="entry name" value="PRTases_typeI"/>
    <property type="match status" value="1"/>
</dbReference>
<dbReference type="EMBL" id="MN079105">
    <property type="protein sequence ID" value="QEA05582.1"/>
    <property type="molecule type" value="Genomic_DNA"/>
</dbReference>
<dbReference type="GO" id="GO:0000287">
    <property type="term" value="F:magnesium ion binding"/>
    <property type="evidence" value="ECO:0007669"/>
    <property type="project" value="TreeGrafter"/>
</dbReference>
<dbReference type="InterPro" id="IPR029057">
    <property type="entry name" value="PRTase-like"/>
</dbReference>
<proteinExistence type="predicted"/>
<dbReference type="InterPro" id="IPR000836">
    <property type="entry name" value="PRTase_dom"/>
</dbReference>
<gene>
    <name evidence="2" type="primary">hpt</name>
    <name evidence="2" type="ORF">KBTEX_01905</name>
</gene>
<dbReference type="GO" id="GO:0046100">
    <property type="term" value="P:hypoxanthine metabolic process"/>
    <property type="evidence" value="ECO:0007669"/>
    <property type="project" value="TreeGrafter"/>
</dbReference>
<dbReference type="Pfam" id="PF00156">
    <property type="entry name" value="Pribosyltran"/>
    <property type="match status" value="1"/>
</dbReference>
<reference evidence="2" key="1">
    <citation type="submission" date="2019-06" db="EMBL/GenBank/DDBJ databases">
        <authorList>
            <person name="Murdoch R.W."/>
            <person name="Fathepure B."/>
        </authorList>
    </citation>
    <scope>NUCLEOTIDE SEQUENCE</scope>
</reference>
<dbReference type="PANTHER" id="PTHR43340:SF1">
    <property type="entry name" value="HYPOXANTHINE PHOSPHORIBOSYLTRANSFERASE"/>
    <property type="match status" value="1"/>
</dbReference>
<name>A0A5B8RDQ7_9ZZZZ</name>
<accession>A0A5B8RDQ7</accession>
<dbReference type="GO" id="GO:0006178">
    <property type="term" value="P:guanine salvage"/>
    <property type="evidence" value="ECO:0007669"/>
    <property type="project" value="TreeGrafter"/>
</dbReference>
<dbReference type="GO" id="GO:0032263">
    <property type="term" value="P:GMP salvage"/>
    <property type="evidence" value="ECO:0007669"/>
    <property type="project" value="TreeGrafter"/>
</dbReference>
<keyword evidence="2" id="KW-0808">Transferase</keyword>
<protein>
    <submittedName>
        <fullName evidence="2">Hypoxanthine phosphoribosyltransferase</fullName>
        <ecNumber evidence="2">2.4.2.8</ecNumber>
    </submittedName>
</protein>
<evidence type="ECO:0000259" key="1">
    <source>
        <dbReference type="Pfam" id="PF00156"/>
    </source>
</evidence>
<dbReference type="GO" id="GO:0032264">
    <property type="term" value="P:IMP salvage"/>
    <property type="evidence" value="ECO:0007669"/>
    <property type="project" value="TreeGrafter"/>
</dbReference>
<dbReference type="EC" id="2.4.2.8" evidence="2"/>
<dbReference type="GO" id="GO:0004422">
    <property type="term" value="F:hypoxanthine phosphoribosyltransferase activity"/>
    <property type="evidence" value="ECO:0007669"/>
    <property type="project" value="TreeGrafter"/>
</dbReference>
<keyword evidence="2" id="KW-0328">Glycosyltransferase</keyword>
<organism evidence="2">
    <name type="scientific">uncultured organism</name>
    <dbReference type="NCBI Taxonomy" id="155900"/>
    <lineage>
        <taxon>unclassified sequences</taxon>
        <taxon>environmental samples</taxon>
    </lineage>
</organism>
<sequence length="192" mass="21341">MSDYNPVTPQQLDEILSTAEILHTEAAVESALDDMARRIETRLGGTMPVVLGVMTGAIVPLGRLLPRLQFPLEVDYIHATRYHGSTVGRDVIWLARPQTPLKGRTVLIVDDILDEGHTLAGIIDECRDEGAKAVYTAMLFDKQHDRRYHGLQADFTGLSVTDRYVFGSGMDYKGYFRNLGGVYAVHPDHEGE</sequence>
<dbReference type="AlphaFoldDB" id="A0A5B8RDQ7"/>